<dbReference type="SUPFAM" id="SSF48452">
    <property type="entry name" value="TPR-like"/>
    <property type="match status" value="1"/>
</dbReference>
<accession>A0ABQ2LKY4</accession>
<gene>
    <name evidence="3" type="ORF">GCM10012286_15260</name>
</gene>
<evidence type="ECO:0000256" key="1">
    <source>
        <dbReference type="SAM" id="MobiDB-lite"/>
    </source>
</evidence>
<feature type="domain" description="CHAT" evidence="2">
    <location>
        <begin position="169"/>
        <end position="434"/>
    </location>
</feature>
<dbReference type="InterPro" id="IPR024983">
    <property type="entry name" value="CHAT_dom"/>
</dbReference>
<feature type="region of interest" description="Disordered" evidence="1">
    <location>
        <begin position="969"/>
        <end position="990"/>
    </location>
</feature>
<protein>
    <recommendedName>
        <fullName evidence="2">CHAT domain-containing protein</fullName>
    </recommendedName>
</protein>
<reference evidence="4" key="1">
    <citation type="journal article" date="2019" name="Int. J. Syst. Evol. Microbiol.">
        <title>The Global Catalogue of Microorganisms (GCM) 10K type strain sequencing project: providing services to taxonomists for standard genome sequencing and annotation.</title>
        <authorList>
            <consortium name="The Broad Institute Genomics Platform"/>
            <consortium name="The Broad Institute Genome Sequencing Center for Infectious Disease"/>
            <person name="Wu L."/>
            <person name="Ma J."/>
        </authorList>
    </citation>
    <scope>NUCLEOTIDE SEQUENCE [LARGE SCALE GENOMIC DNA]</scope>
    <source>
        <strain evidence="4">CGMCC 4.7349</strain>
    </source>
</reference>
<feature type="compositionally biased region" description="Low complexity" evidence="1">
    <location>
        <begin position="1177"/>
        <end position="1188"/>
    </location>
</feature>
<dbReference type="EMBL" id="BMNG01000003">
    <property type="protein sequence ID" value="GGO39157.1"/>
    <property type="molecule type" value="Genomic_DNA"/>
</dbReference>
<feature type="region of interest" description="Disordered" evidence="1">
    <location>
        <begin position="725"/>
        <end position="763"/>
    </location>
</feature>
<dbReference type="Proteomes" id="UP000656881">
    <property type="component" value="Unassembled WGS sequence"/>
</dbReference>
<comment type="caution">
    <text evidence="3">The sequence shown here is derived from an EMBL/GenBank/DDBJ whole genome shotgun (WGS) entry which is preliminary data.</text>
</comment>
<evidence type="ECO:0000313" key="4">
    <source>
        <dbReference type="Proteomes" id="UP000656881"/>
    </source>
</evidence>
<dbReference type="RefSeq" id="WP_189173319.1">
    <property type="nucleotide sequence ID" value="NZ_BMNG01000003.1"/>
</dbReference>
<feature type="compositionally biased region" description="Low complexity" evidence="1">
    <location>
        <begin position="661"/>
        <end position="680"/>
    </location>
</feature>
<proteinExistence type="predicted"/>
<dbReference type="Gene3D" id="1.25.40.10">
    <property type="entry name" value="Tetratricopeptide repeat domain"/>
    <property type="match status" value="1"/>
</dbReference>
<feature type="region of interest" description="Disordered" evidence="1">
    <location>
        <begin position="661"/>
        <end position="682"/>
    </location>
</feature>
<keyword evidence="4" id="KW-1185">Reference proteome</keyword>
<organism evidence="3 4">
    <name type="scientific">Streptomyces lasiicapitis</name>
    <dbReference type="NCBI Taxonomy" id="1923961"/>
    <lineage>
        <taxon>Bacteria</taxon>
        <taxon>Bacillati</taxon>
        <taxon>Actinomycetota</taxon>
        <taxon>Actinomycetes</taxon>
        <taxon>Kitasatosporales</taxon>
        <taxon>Streptomycetaceae</taxon>
        <taxon>Streptomyces</taxon>
    </lineage>
</organism>
<feature type="region of interest" description="Disordered" evidence="1">
    <location>
        <begin position="1150"/>
        <end position="1188"/>
    </location>
</feature>
<feature type="compositionally biased region" description="Low complexity" evidence="1">
    <location>
        <begin position="734"/>
        <end position="753"/>
    </location>
</feature>
<feature type="region of interest" description="Disordered" evidence="1">
    <location>
        <begin position="1259"/>
        <end position="1304"/>
    </location>
</feature>
<dbReference type="InterPro" id="IPR011990">
    <property type="entry name" value="TPR-like_helical_dom_sf"/>
</dbReference>
<evidence type="ECO:0000259" key="2">
    <source>
        <dbReference type="Pfam" id="PF12770"/>
    </source>
</evidence>
<name>A0ABQ2LKY4_9ACTN</name>
<dbReference type="Pfam" id="PF12770">
    <property type="entry name" value="CHAT"/>
    <property type="match status" value="1"/>
</dbReference>
<sequence>MLQYEELRIRVRPIDAAHCLVAVSGPVCTLGVIAVNGEPAAFRARWDRLVAADLGHAPMGERHTAEQLRDLGRDVYGLLFGGGDGGGSGGQGGPLGTSAASDAECGLRGERGLRTEYGPGTECGLGTADGLDAAGSLGTGGDHLDADGAARRAGGTGACLAHALDFAQRLRPPRALRLRFDLPPGLRELPLESLCAPAGLPQQSLALGPAYSLARSLPGGPLGRRLPDPADQPSLIRLLVACASPSGAGRPLRVDTELAALRQELPEVAVRTTVLERATRERLESALGAHGDLPTAVLLIAHGTYDEDLGKGVVRLETEDGGVDPVPADLLSGILLKAPRLRLVVLNLCSGADSSGPDGVHAEPFSGLAQALIGGGVPAVVAMRGRVSDVSAGRFSPELLKGLAANRTIDESMAAARRRISHLPQHTAVEWATPALFLHEGYRHGWLFKAREVRDDDGAVADPLRSGADALRAYHNPIGHVGTATLIDAARFERDRGGWRQVQQILRTQTQTRSYEDEQRQLRDEAAFELAWPKLERLCAVLAAGRGGGGAGAPEAPGAGVVGAAGAAGVVPGGAAANTAGAAAPPRAMVAADTAVAAGVAPTETVADTVAAAAAPGATFADTTAAAAAAAARTAETDATASGSGSGSGSGSAAAHNAASAASAAHAARPSAPSSAPAHPVTTDAALPWSATADGGASMSATAHAEVGVPRSTAAHAGVSRWSTAADAEVPSSTAAQAGAPAAAHAEVPGTAHTGAPRATAADPVVSGTAATAAATALEAVRQALPAHRLPAALVDRVDRLRRAAELAEQARAAEAAADWPAAIALYEQLVVAAPDSPAARTRLTAARAELRLATTLATATHAHHQNDWPTAAHAYAEALTLRPGDPALTARAAYVSGRSAESANDWQAAVAAFGHCADATPAQSTYADISDAALRCAYARGRVASDEGDWATAVSAFGVCREAVAGGGADGSGGAGEVPAGAGRAGSGSTARHDVTLRWAYAQARLCQERSDWGGAVAHLAALPAKFADVPVQLLYAQGMFADARGDWEGVIDGFGGLPDEYAGGEVKVRRLYARARSAADRRGDWTAVSALLADLPDTARDGTVAPLRRKAEGRRAEAGGDWATACAVYARAFTGGTVLPPSTASIASTASTTTGTRQAPAGASAPDGSTPADSPHTPATHLTPTTPEPLHLHLYALARTHELASRWDDALRLFLVLPDGWADVAVRRRYARARVAEQGAEGARDWRDVADAYDALAGKDVPPGKGSASGKDASPKEIDPPGRGTPPQSDAPPGNGDPGRESDCALRARYARIRAAEADAEWTVVAGAAEALGTYRDAPALAAYARGRLADAHQEWPRAAEAFRKCPGHRDSAAHLAYAEGRLLEAEGRWAEAVGAYERAAGRLDRADVRRRRLRRLIDLLPWADGPTHAPLAADPFALRDETYPYRALRTAGVHPGVSMAAVSDASYTLLERGRMSWSERVAWDRLRLPGRRLQVDALLYRWRDPDGLRAELAGLSPDDEHAGPAFVDVLCERFPDDAPLLLLLARGRDAATAEWARRLAAAPGDMAVAHGLAVARLWQAQELEQSGAWEHAVRAWQSALAHWATLLSDDVYWDGWRAERAACYERELTHEDMTRLRWELSRHLFALLSTYEQRHTEQGRPQQAAMYEVLGELLEGELAGARVLNDVGGLPGVPGARTALACGPRYVRLLDLQLPLAELAADLDAAAKDGKDPGEYAVRELRWAFSELSRSLVLCAVHKFEPALRALPAFPTLTTLPADCAGPAAAPDPRRHLDSCAHCQDFLRRNPAYVHLPHRHARLLQDGVELAVRVRLELSRTALADGAGGLGRALEQWERTVTVARRAGMTARAKKALVRTVLGRVEALIDEERARRGDVLDEAIALVEAVPPVLHPLEREVRDQLEGRLSSLYSMRGVWRGYTRTKHGMRSDVYGAEADLRRALALNPASNHARDNLARALVFTLDARSDELPARLGLLHDALGLLDVGLGQALTHNYRETLGECLEELDRLLATDLGVVGVGALMRSDGAEEPPDENDLASWAAELTDRAETELAGGDVRKALHHLIRATRADVMDGRVRSALLDAVSRWLTALTTEGGSPP</sequence>
<evidence type="ECO:0000313" key="3">
    <source>
        <dbReference type="EMBL" id="GGO39157.1"/>
    </source>
</evidence>